<comment type="caution">
    <text evidence="2">The sequence shown here is derived from an EMBL/GenBank/DDBJ whole genome shotgun (WGS) entry which is preliminary data.</text>
</comment>
<organism evidence="2 3">
    <name type="scientific">Ensete ventricosum</name>
    <name type="common">Abyssinian banana</name>
    <name type="synonym">Musa ensete</name>
    <dbReference type="NCBI Taxonomy" id="4639"/>
    <lineage>
        <taxon>Eukaryota</taxon>
        <taxon>Viridiplantae</taxon>
        <taxon>Streptophyta</taxon>
        <taxon>Embryophyta</taxon>
        <taxon>Tracheophyta</taxon>
        <taxon>Spermatophyta</taxon>
        <taxon>Magnoliopsida</taxon>
        <taxon>Liliopsida</taxon>
        <taxon>Zingiberales</taxon>
        <taxon>Musaceae</taxon>
        <taxon>Ensete</taxon>
    </lineage>
</organism>
<name>A0A426X0H5_ENSVE</name>
<reference evidence="2 3" key="1">
    <citation type="journal article" date="2014" name="Agronomy (Basel)">
        <title>A Draft Genome Sequence for Ensete ventricosum, the Drought-Tolerant Tree Against Hunger.</title>
        <authorList>
            <person name="Harrison J."/>
            <person name="Moore K.A."/>
            <person name="Paszkiewicz K."/>
            <person name="Jones T."/>
            <person name="Grant M."/>
            <person name="Ambacheew D."/>
            <person name="Muzemil S."/>
            <person name="Studholme D.J."/>
        </authorList>
    </citation>
    <scope>NUCLEOTIDE SEQUENCE [LARGE SCALE GENOMIC DNA]</scope>
</reference>
<accession>A0A426X0H5</accession>
<evidence type="ECO:0000313" key="3">
    <source>
        <dbReference type="Proteomes" id="UP000287651"/>
    </source>
</evidence>
<feature type="region of interest" description="Disordered" evidence="1">
    <location>
        <begin position="1"/>
        <end position="42"/>
    </location>
</feature>
<dbReference type="AlphaFoldDB" id="A0A426X0H5"/>
<dbReference type="EMBL" id="AMZH03030167">
    <property type="protein sequence ID" value="RRT32992.1"/>
    <property type="molecule type" value="Genomic_DNA"/>
</dbReference>
<sequence length="185" mass="19988">MGRSDSSKPMPDGRPRQYFGGSHVSPRDQVCDQSGVRGGGARTRRNLTHAHQCGMACHSLAPCRCSRTSSVRLGHIPRDDKGKVGCTGKLSSYGYKTLTLAAGKGDALSPSISLFSSEPQTLLSREDHSGFLLTWASEGPLWVTPPISNEASVQDHHPRDGPRDKPTQVVTFWPVVGSNKSYQDS</sequence>
<proteinExistence type="predicted"/>
<feature type="region of interest" description="Disordered" evidence="1">
    <location>
        <begin position="146"/>
        <end position="169"/>
    </location>
</feature>
<evidence type="ECO:0000313" key="2">
    <source>
        <dbReference type="EMBL" id="RRT32992.1"/>
    </source>
</evidence>
<dbReference type="Proteomes" id="UP000287651">
    <property type="component" value="Unassembled WGS sequence"/>
</dbReference>
<feature type="compositionally biased region" description="Basic and acidic residues" evidence="1">
    <location>
        <begin position="153"/>
        <end position="166"/>
    </location>
</feature>
<gene>
    <name evidence="2" type="ORF">B296_00051686</name>
</gene>
<evidence type="ECO:0000256" key="1">
    <source>
        <dbReference type="SAM" id="MobiDB-lite"/>
    </source>
</evidence>
<protein>
    <submittedName>
        <fullName evidence="2">Uncharacterized protein</fullName>
    </submittedName>
</protein>